<proteinExistence type="predicted"/>
<accession>A0A437JK63</accession>
<protein>
    <submittedName>
        <fullName evidence="1">Uncharacterized protein</fullName>
    </submittedName>
</protein>
<dbReference type="Proteomes" id="UP000288178">
    <property type="component" value="Unassembled WGS sequence"/>
</dbReference>
<evidence type="ECO:0000313" key="2">
    <source>
        <dbReference type="Proteomes" id="UP000288178"/>
    </source>
</evidence>
<evidence type="ECO:0000313" key="1">
    <source>
        <dbReference type="EMBL" id="RVT47044.1"/>
    </source>
</evidence>
<comment type="caution">
    <text evidence="1">The sequence shown here is derived from an EMBL/GenBank/DDBJ whole genome shotgun (WGS) entry which is preliminary data.</text>
</comment>
<organism evidence="1 2">
    <name type="scientific">Rubrivivax albus</name>
    <dbReference type="NCBI Taxonomy" id="2499835"/>
    <lineage>
        <taxon>Bacteria</taxon>
        <taxon>Pseudomonadati</taxon>
        <taxon>Pseudomonadota</taxon>
        <taxon>Betaproteobacteria</taxon>
        <taxon>Burkholderiales</taxon>
        <taxon>Sphaerotilaceae</taxon>
        <taxon>Rubrivivax</taxon>
    </lineage>
</organism>
<name>A0A437JK63_9BURK</name>
<dbReference type="AlphaFoldDB" id="A0A437JK63"/>
<dbReference type="RefSeq" id="WP_128201687.1">
    <property type="nucleotide sequence ID" value="NZ_SACT01000024.1"/>
</dbReference>
<sequence>MSATLQKYLQSRGFSEVETQGLSTPGLKRKTYENGEFRLHLIRERDTETYAQVGPLGRPDEVIFLTGAVAYLTGDDSVTRKPISPEALLELHHTEIAEMFKRSPEGQVALAQYFDWQTQFAVREQARLCALAEEVQARRKPWWRLW</sequence>
<dbReference type="EMBL" id="SACT01000024">
    <property type="protein sequence ID" value="RVT47044.1"/>
    <property type="molecule type" value="Genomic_DNA"/>
</dbReference>
<keyword evidence="2" id="KW-1185">Reference proteome</keyword>
<reference evidence="1 2" key="1">
    <citation type="submission" date="2019-01" db="EMBL/GenBank/DDBJ databases">
        <authorList>
            <person name="Chen W.-M."/>
        </authorList>
    </citation>
    <scope>NUCLEOTIDE SEQUENCE [LARGE SCALE GENOMIC DNA]</scope>
    <source>
        <strain evidence="1 2">ICH-3</strain>
    </source>
</reference>
<gene>
    <name evidence="1" type="ORF">ENE75_24425</name>
</gene>